<dbReference type="EMBL" id="QBIY01012082">
    <property type="protein sequence ID" value="RXN27048.1"/>
    <property type="molecule type" value="Genomic_DNA"/>
</dbReference>
<comment type="caution">
    <text evidence="1">The sequence shown here is derived from an EMBL/GenBank/DDBJ whole genome shotgun (WGS) entry which is preliminary data.</text>
</comment>
<dbReference type="AlphaFoldDB" id="A0A498MYJ8"/>
<sequence length="87" mass="9489">MLQDVRLAGCSFEAVSLTIVLRQKHFGLAVIQAKGKTNAENNESTGKAIKGQRLQEFQNVLFEHELTGSIYNDYGSSTGKCSIINIG</sequence>
<name>A0A498MYJ8_LABRO</name>
<proteinExistence type="predicted"/>
<keyword evidence="2" id="KW-1185">Reference proteome</keyword>
<accession>A0A498MYJ8</accession>
<reference evidence="1" key="1">
    <citation type="submission" date="2018-03" db="EMBL/GenBank/DDBJ databases">
        <title>Draft genome sequence of Rohu Carp (Labeo rohita).</title>
        <authorList>
            <person name="Das P."/>
            <person name="Kushwaha B."/>
            <person name="Joshi C.G."/>
            <person name="Kumar D."/>
            <person name="Nagpure N.S."/>
            <person name="Sahoo L."/>
            <person name="Das S.P."/>
            <person name="Bit A."/>
            <person name="Patnaik S."/>
            <person name="Meher P.K."/>
            <person name="Jayasankar P."/>
            <person name="Koringa P.G."/>
            <person name="Patel N.V."/>
            <person name="Hinsu A.T."/>
            <person name="Kumar R."/>
            <person name="Pandey M."/>
            <person name="Agarwal S."/>
            <person name="Srivastava S."/>
            <person name="Singh M."/>
            <person name="Iquebal M.A."/>
            <person name="Jaiswal S."/>
            <person name="Angadi U.B."/>
            <person name="Kumar N."/>
            <person name="Raza M."/>
            <person name="Shah T.M."/>
            <person name="Rai A."/>
            <person name="Jena J.K."/>
        </authorList>
    </citation>
    <scope>NUCLEOTIDE SEQUENCE [LARGE SCALE GENOMIC DNA]</scope>
    <source>
        <strain evidence="1">DASCIFA01</strain>
        <tissue evidence="1">Testis</tissue>
    </source>
</reference>
<dbReference type="Proteomes" id="UP000290572">
    <property type="component" value="Unassembled WGS sequence"/>
</dbReference>
<evidence type="ECO:0000313" key="2">
    <source>
        <dbReference type="Proteomes" id="UP000290572"/>
    </source>
</evidence>
<gene>
    <name evidence="1" type="ORF">ROHU_020501</name>
</gene>
<organism evidence="1 2">
    <name type="scientific">Labeo rohita</name>
    <name type="common">Indian major carp</name>
    <name type="synonym">Cyprinus rohita</name>
    <dbReference type="NCBI Taxonomy" id="84645"/>
    <lineage>
        <taxon>Eukaryota</taxon>
        <taxon>Metazoa</taxon>
        <taxon>Chordata</taxon>
        <taxon>Craniata</taxon>
        <taxon>Vertebrata</taxon>
        <taxon>Euteleostomi</taxon>
        <taxon>Actinopterygii</taxon>
        <taxon>Neopterygii</taxon>
        <taxon>Teleostei</taxon>
        <taxon>Ostariophysi</taxon>
        <taxon>Cypriniformes</taxon>
        <taxon>Cyprinidae</taxon>
        <taxon>Labeoninae</taxon>
        <taxon>Labeonini</taxon>
        <taxon>Labeo</taxon>
    </lineage>
</organism>
<protein>
    <submittedName>
        <fullName evidence="1">Uncharacterized protein</fullName>
    </submittedName>
</protein>
<evidence type="ECO:0000313" key="1">
    <source>
        <dbReference type="EMBL" id="RXN27048.1"/>
    </source>
</evidence>